<organism evidence="10 11">
    <name type="scientific">Eiseniibacteriota bacterium</name>
    <dbReference type="NCBI Taxonomy" id="2212470"/>
    <lineage>
        <taxon>Bacteria</taxon>
        <taxon>Candidatus Eiseniibacteriota</taxon>
    </lineage>
</organism>
<feature type="transmembrane region" description="Helical" evidence="8">
    <location>
        <begin position="183"/>
        <end position="200"/>
    </location>
</feature>
<dbReference type="SUPFAM" id="SSF116726">
    <property type="entry name" value="TrkA C-terminal domain-like"/>
    <property type="match status" value="2"/>
</dbReference>
<evidence type="ECO:0000256" key="4">
    <source>
        <dbReference type="ARBA" id="ARBA00022475"/>
    </source>
</evidence>
<dbReference type="Proteomes" id="UP000696931">
    <property type="component" value="Unassembled WGS sequence"/>
</dbReference>
<dbReference type="InterPro" id="IPR006512">
    <property type="entry name" value="YidE_YbjL"/>
</dbReference>
<feature type="non-terminal residue" evidence="10">
    <location>
        <position position="1"/>
    </location>
</feature>
<dbReference type="PANTHER" id="PTHR30445:SF3">
    <property type="entry name" value="TRANSPORT PROTEIN YIDE-RELATED"/>
    <property type="match status" value="1"/>
</dbReference>
<dbReference type="PROSITE" id="PS51202">
    <property type="entry name" value="RCK_C"/>
    <property type="match status" value="1"/>
</dbReference>
<dbReference type="Pfam" id="PF02080">
    <property type="entry name" value="TrkA_C"/>
    <property type="match status" value="1"/>
</dbReference>
<name>A0A933SBL2_UNCEI</name>
<keyword evidence="4" id="KW-1003">Cell membrane</keyword>
<dbReference type="GO" id="GO:0008324">
    <property type="term" value="F:monoatomic cation transmembrane transporter activity"/>
    <property type="evidence" value="ECO:0007669"/>
    <property type="project" value="InterPro"/>
</dbReference>
<accession>A0A933SBL2</accession>
<comment type="subcellular location">
    <subcellularLocation>
        <location evidence="1">Cell membrane</location>
        <topology evidence="1">Multi-pass membrane protein</topology>
    </subcellularLocation>
</comment>
<reference evidence="10" key="1">
    <citation type="submission" date="2020-07" db="EMBL/GenBank/DDBJ databases">
        <title>Huge and variable diversity of episymbiotic CPR bacteria and DPANN archaea in groundwater ecosystems.</title>
        <authorList>
            <person name="He C.Y."/>
            <person name="Keren R."/>
            <person name="Whittaker M."/>
            <person name="Farag I.F."/>
            <person name="Doudna J."/>
            <person name="Cate J.H.D."/>
            <person name="Banfield J.F."/>
        </authorList>
    </citation>
    <scope>NUCLEOTIDE SEQUENCE</scope>
    <source>
        <strain evidence="10">NC_groundwater_1813_Pr3_B-0.1um_71_17</strain>
    </source>
</reference>
<keyword evidence="3" id="KW-0813">Transport</keyword>
<dbReference type="Gene3D" id="3.30.70.1450">
    <property type="entry name" value="Regulator of K+ conductance, C-terminal domain"/>
    <property type="match status" value="1"/>
</dbReference>
<keyword evidence="7 8" id="KW-0472">Membrane</keyword>
<dbReference type="InterPro" id="IPR050144">
    <property type="entry name" value="AAE_transporter"/>
</dbReference>
<dbReference type="AlphaFoldDB" id="A0A933SBL2"/>
<evidence type="ECO:0000256" key="1">
    <source>
        <dbReference type="ARBA" id="ARBA00004651"/>
    </source>
</evidence>
<dbReference type="GO" id="GO:0006813">
    <property type="term" value="P:potassium ion transport"/>
    <property type="evidence" value="ECO:0007669"/>
    <property type="project" value="InterPro"/>
</dbReference>
<evidence type="ECO:0000256" key="7">
    <source>
        <dbReference type="ARBA" id="ARBA00023136"/>
    </source>
</evidence>
<feature type="transmembrane region" description="Helical" evidence="8">
    <location>
        <begin position="279"/>
        <end position="300"/>
    </location>
</feature>
<comment type="similarity">
    <text evidence="2">Belongs to the AAE transporter (TC 2.A.81) family.</text>
</comment>
<dbReference type="GO" id="GO:0005886">
    <property type="term" value="C:plasma membrane"/>
    <property type="evidence" value="ECO:0007669"/>
    <property type="project" value="UniProtKB-SubCell"/>
</dbReference>
<feature type="transmembrane region" description="Helical" evidence="8">
    <location>
        <begin position="212"/>
        <end position="232"/>
    </location>
</feature>
<evidence type="ECO:0000313" key="11">
    <source>
        <dbReference type="Proteomes" id="UP000696931"/>
    </source>
</evidence>
<dbReference type="NCBIfam" id="TIGR01625">
    <property type="entry name" value="YidE_YbjL_dupl"/>
    <property type="match status" value="1"/>
</dbReference>
<evidence type="ECO:0000256" key="8">
    <source>
        <dbReference type="SAM" id="Phobius"/>
    </source>
</evidence>
<comment type="caution">
    <text evidence="10">The sequence shown here is derived from an EMBL/GenBank/DDBJ whole genome shotgun (WGS) entry which is preliminary data.</text>
</comment>
<dbReference type="PANTHER" id="PTHR30445">
    <property type="entry name" value="K(+)_H(+) ANTIPORTER SUBUNIT KHTT"/>
    <property type="match status" value="1"/>
</dbReference>
<feature type="transmembrane region" description="Helical" evidence="8">
    <location>
        <begin position="253"/>
        <end position="273"/>
    </location>
</feature>
<evidence type="ECO:0000256" key="3">
    <source>
        <dbReference type="ARBA" id="ARBA00022448"/>
    </source>
</evidence>
<evidence type="ECO:0000256" key="2">
    <source>
        <dbReference type="ARBA" id="ARBA00009854"/>
    </source>
</evidence>
<feature type="domain" description="RCK C-terminal" evidence="9">
    <location>
        <begin position="91"/>
        <end position="173"/>
    </location>
</feature>
<evidence type="ECO:0000313" key="10">
    <source>
        <dbReference type="EMBL" id="MBI5169501.1"/>
    </source>
</evidence>
<dbReference type="Pfam" id="PF06826">
    <property type="entry name" value="Asp-Al_Ex"/>
    <property type="match status" value="1"/>
</dbReference>
<keyword evidence="5 8" id="KW-0812">Transmembrane</keyword>
<gene>
    <name evidence="10" type="ORF">HZA61_08440</name>
</gene>
<dbReference type="InterPro" id="IPR036721">
    <property type="entry name" value="RCK_C_sf"/>
</dbReference>
<protein>
    <submittedName>
        <fullName evidence="10">Transporter</fullName>
    </submittedName>
</protein>
<evidence type="ECO:0000256" key="5">
    <source>
        <dbReference type="ARBA" id="ARBA00022692"/>
    </source>
</evidence>
<keyword evidence="6 8" id="KW-1133">Transmembrane helix</keyword>
<evidence type="ECO:0000256" key="6">
    <source>
        <dbReference type="ARBA" id="ARBA00022989"/>
    </source>
</evidence>
<dbReference type="EMBL" id="JACRIW010000055">
    <property type="protein sequence ID" value="MBI5169501.1"/>
    <property type="molecule type" value="Genomic_DNA"/>
</dbReference>
<evidence type="ECO:0000259" key="9">
    <source>
        <dbReference type="PROSITE" id="PS51202"/>
    </source>
</evidence>
<proteinExistence type="inferred from homology"/>
<dbReference type="InterPro" id="IPR006037">
    <property type="entry name" value="RCK_C"/>
</dbReference>
<sequence length="365" mass="38721">ARWRKELAKSKTGSTLDVHSVRVLDPAACTRPLADIQREHGWHAVFARRRRGDHVTVMNAHEPLQVGDLVTIVATPEEIARIVDEIGEPAEEQIELDRTDLDFRRVFVSDPSTAGRPLKTLQLLQRFGALVTRVRRGDLDLLPSPDMTLELGDRVRVLAPRPQMKAVAAFFGDSYRALAEVDVLSFGLGITAGLLLGLVPSPLPGGSGGSGGTFQIGVAGGPLLVGLALGALGRSGPVVWQLPFSANLTLRQIGITLFLAGVGTRSGWVFAQALHEPGALSLVLAGAVVTMTTTSLSLFVGRKLLRIPAAKLFGMVTGIHTQPAALAFATETAGDDGPNAGYAAVFPFATISKIMLAQLLVEVLK</sequence>